<accession>A0ABW4KBD1</accession>
<dbReference type="Pfam" id="PF13797">
    <property type="entry name" value="Post_transc_reg"/>
    <property type="match status" value="1"/>
</dbReference>
<evidence type="ECO:0000313" key="2">
    <source>
        <dbReference type="Proteomes" id="UP001597301"/>
    </source>
</evidence>
<dbReference type="InterPro" id="IPR025716">
    <property type="entry name" value="Post-transcriptional_regulator"/>
</dbReference>
<organism evidence="1 2">
    <name type="scientific">Siminovitchia sediminis</name>
    <dbReference type="NCBI Taxonomy" id="1274353"/>
    <lineage>
        <taxon>Bacteria</taxon>
        <taxon>Bacillati</taxon>
        <taxon>Bacillota</taxon>
        <taxon>Bacilli</taxon>
        <taxon>Bacillales</taxon>
        <taxon>Bacillaceae</taxon>
        <taxon>Siminovitchia</taxon>
    </lineage>
</organism>
<keyword evidence="2" id="KW-1185">Reference proteome</keyword>
<comment type="caution">
    <text evidence="1">The sequence shown here is derived from an EMBL/GenBank/DDBJ whole genome shotgun (WGS) entry which is preliminary data.</text>
</comment>
<protein>
    <submittedName>
        <fullName evidence="1">Post-transcriptional regulator</fullName>
    </submittedName>
</protein>
<dbReference type="EMBL" id="JBHUEO010000004">
    <property type="protein sequence ID" value="MFD1705515.1"/>
    <property type="molecule type" value="Genomic_DNA"/>
</dbReference>
<reference evidence="2" key="1">
    <citation type="journal article" date="2019" name="Int. J. Syst. Evol. Microbiol.">
        <title>The Global Catalogue of Microorganisms (GCM) 10K type strain sequencing project: providing services to taxonomists for standard genome sequencing and annotation.</title>
        <authorList>
            <consortium name="The Broad Institute Genomics Platform"/>
            <consortium name="The Broad Institute Genome Sequencing Center for Infectious Disease"/>
            <person name="Wu L."/>
            <person name="Ma J."/>
        </authorList>
    </citation>
    <scope>NUCLEOTIDE SEQUENCE [LARGE SCALE GENOMIC DNA]</scope>
    <source>
        <strain evidence="2">CGMCC 1.12295</strain>
    </source>
</reference>
<sequence length="107" mass="12514">MAEQKNKHEYDDYFHRLQPALASKVEEFAVLGYEEVSVTHLWKFLTEKTWKKPKEGIRIYELVSDILSLKTGDFMHFATMEAFRGSNSLDDLESEDLQELLRADKAD</sequence>
<proteinExistence type="predicted"/>
<name>A0ABW4KBD1_9BACI</name>
<dbReference type="Proteomes" id="UP001597301">
    <property type="component" value="Unassembled WGS sequence"/>
</dbReference>
<evidence type="ECO:0000313" key="1">
    <source>
        <dbReference type="EMBL" id="MFD1705515.1"/>
    </source>
</evidence>
<gene>
    <name evidence="1" type="ORF">ACFSCZ_01955</name>
</gene>